<protein>
    <submittedName>
        <fullName evidence="1">Uncharacterized protein</fullName>
    </submittedName>
</protein>
<dbReference type="InterPro" id="IPR024079">
    <property type="entry name" value="MetalloPept_cat_dom_sf"/>
</dbReference>
<keyword evidence="2" id="KW-1185">Reference proteome</keyword>
<dbReference type="AlphaFoldDB" id="A0A4R9M0R4"/>
<evidence type="ECO:0000313" key="1">
    <source>
        <dbReference type="EMBL" id="TGN19632.1"/>
    </source>
</evidence>
<dbReference type="EMBL" id="RQHW01000028">
    <property type="protein sequence ID" value="TGN19632.1"/>
    <property type="molecule type" value="Genomic_DNA"/>
</dbReference>
<dbReference type="RefSeq" id="WP_135759948.1">
    <property type="nucleotide sequence ID" value="NZ_RQHW01000028.1"/>
</dbReference>
<comment type="caution">
    <text evidence="1">The sequence shown here is derived from an EMBL/GenBank/DDBJ whole genome shotgun (WGS) entry which is preliminary data.</text>
</comment>
<gene>
    <name evidence="1" type="ORF">EHS15_07560</name>
</gene>
<reference evidence="1" key="1">
    <citation type="journal article" date="2019" name="PLoS Negl. Trop. Dis.">
        <title>Revisiting the worldwide diversity of Leptospira species in the environment.</title>
        <authorList>
            <person name="Vincent A.T."/>
            <person name="Schiettekatte O."/>
            <person name="Bourhy P."/>
            <person name="Veyrier F.J."/>
            <person name="Picardeau M."/>
        </authorList>
    </citation>
    <scope>NUCLEOTIDE SEQUENCE [LARGE SCALE GENOMIC DNA]</scope>
    <source>
        <strain evidence="1">201300427</strain>
    </source>
</reference>
<dbReference type="GO" id="GO:0008237">
    <property type="term" value="F:metallopeptidase activity"/>
    <property type="evidence" value="ECO:0007669"/>
    <property type="project" value="InterPro"/>
</dbReference>
<evidence type="ECO:0000313" key="2">
    <source>
        <dbReference type="Proteomes" id="UP000298058"/>
    </source>
</evidence>
<accession>A0A4R9M0R4</accession>
<dbReference type="SUPFAM" id="SSF55486">
    <property type="entry name" value="Metalloproteases ('zincins'), catalytic domain"/>
    <property type="match status" value="1"/>
</dbReference>
<name>A0A4R9M0R4_9LEPT</name>
<dbReference type="Gene3D" id="3.40.390.10">
    <property type="entry name" value="Collagenase (Catalytic Domain)"/>
    <property type="match status" value="1"/>
</dbReference>
<organism evidence="1 2">
    <name type="scientific">Leptospira idonii</name>
    <dbReference type="NCBI Taxonomy" id="1193500"/>
    <lineage>
        <taxon>Bacteria</taxon>
        <taxon>Pseudomonadati</taxon>
        <taxon>Spirochaetota</taxon>
        <taxon>Spirochaetia</taxon>
        <taxon>Leptospirales</taxon>
        <taxon>Leptospiraceae</taxon>
        <taxon>Leptospira</taxon>
    </lineage>
</organism>
<dbReference type="Proteomes" id="UP000298058">
    <property type="component" value="Unassembled WGS sequence"/>
</dbReference>
<proteinExistence type="predicted"/>
<sequence>MKFFSSKFLFFLLLIPFLIFPISHCTVAETDNRKELGFYALLYLSDYNNPDKPSVYFSTVRQVELEIAYETGAEPEAGNFALGGSPYWSVTEDNLKAIFADRDYTVNVVIPTSSSEMKNIPKQNRSTWTVSQILDLASRYQSRRSDFQTARFFLVYVNGHLDNNGSPNTSVVGVNIGGTPVTVVFKDVVKDFAANMRPIAEQVTVVHELGHALGFVNNGIPLTSQHQDIPNGKHCTNTTCAMYHQIEGKTSLNNFAQSYFSTMSRVVIKSECLEDAKKYKP</sequence>
<dbReference type="OrthoDB" id="320235at2"/>